<protein>
    <submittedName>
        <fullName evidence="2">Uncharacterized protein</fullName>
    </submittedName>
</protein>
<evidence type="ECO:0000313" key="3">
    <source>
        <dbReference type="Proteomes" id="UP000823749"/>
    </source>
</evidence>
<evidence type="ECO:0000313" key="2">
    <source>
        <dbReference type="EMBL" id="KAG5538990.1"/>
    </source>
</evidence>
<gene>
    <name evidence="2" type="ORF">RHGRI_019516</name>
</gene>
<keyword evidence="3" id="KW-1185">Reference proteome</keyword>
<accession>A0AAV6JFT2</accession>
<name>A0AAV6JFT2_9ERIC</name>
<dbReference type="Proteomes" id="UP000823749">
    <property type="component" value="Chromosome 7"/>
</dbReference>
<feature type="compositionally biased region" description="Basic and acidic residues" evidence="1">
    <location>
        <begin position="1"/>
        <end position="13"/>
    </location>
</feature>
<evidence type="ECO:0000256" key="1">
    <source>
        <dbReference type="SAM" id="MobiDB-lite"/>
    </source>
</evidence>
<feature type="region of interest" description="Disordered" evidence="1">
    <location>
        <begin position="80"/>
        <end position="125"/>
    </location>
</feature>
<feature type="compositionally biased region" description="Basic and acidic residues" evidence="1">
    <location>
        <begin position="199"/>
        <end position="214"/>
    </location>
</feature>
<organism evidence="2 3">
    <name type="scientific">Rhododendron griersonianum</name>
    <dbReference type="NCBI Taxonomy" id="479676"/>
    <lineage>
        <taxon>Eukaryota</taxon>
        <taxon>Viridiplantae</taxon>
        <taxon>Streptophyta</taxon>
        <taxon>Embryophyta</taxon>
        <taxon>Tracheophyta</taxon>
        <taxon>Spermatophyta</taxon>
        <taxon>Magnoliopsida</taxon>
        <taxon>eudicotyledons</taxon>
        <taxon>Gunneridae</taxon>
        <taxon>Pentapetalae</taxon>
        <taxon>asterids</taxon>
        <taxon>Ericales</taxon>
        <taxon>Ericaceae</taxon>
        <taxon>Ericoideae</taxon>
        <taxon>Rhodoreae</taxon>
        <taxon>Rhododendron</taxon>
    </lineage>
</organism>
<dbReference type="AlphaFoldDB" id="A0AAV6JFT2"/>
<feature type="compositionally biased region" description="Basic and acidic residues" evidence="1">
    <location>
        <begin position="169"/>
        <end position="188"/>
    </location>
</feature>
<feature type="region of interest" description="Disordered" evidence="1">
    <location>
        <begin position="142"/>
        <end position="223"/>
    </location>
</feature>
<sequence>MEKTHFQEPKSAEAFDSAPATRPLDNCTACGGSMNRRSPSSTPSLQEPNPSSCWGLKTQKQYLSASKTLDGFTKIPLPITSPFTWAPPDSNPTLQPAPTLRRCVSDPVNSPGTPSPAKAGSSASVTLPVVPAVFRRSFSDPSPEAYQAAVTPPDSVNRQGPKSKRMKRMKDGMREMRQWLDEVMREGEEQQEEDGGSELDDKNGAPKVQDHEPETESEEAVSVETSGKVLIIHIKCPCGKGFKILLNGNNCYYKLL</sequence>
<feature type="compositionally biased region" description="Acidic residues" evidence="1">
    <location>
        <begin position="189"/>
        <end position="198"/>
    </location>
</feature>
<feature type="compositionally biased region" description="Polar residues" evidence="1">
    <location>
        <begin position="35"/>
        <end position="53"/>
    </location>
</feature>
<reference evidence="2" key="1">
    <citation type="submission" date="2020-08" db="EMBL/GenBank/DDBJ databases">
        <title>Plant Genome Project.</title>
        <authorList>
            <person name="Zhang R.-G."/>
        </authorList>
    </citation>
    <scope>NUCLEOTIDE SEQUENCE</scope>
    <source>
        <strain evidence="2">WSP0</strain>
        <tissue evidence="2">Leaf</tissue>
    </source>
</reference>
<dbReference type="EMBL" id="JACTNZ010000007">
    <property type="protein sequence ID" value="KAG5538990.1"/>
    <property type="molecule type" value="Genomic_DNA"/>
</dbReference>
<comment type="caution">
    <text evidence="2">The sequence shown here is derived from an EMBL/GenBank/DDBJ whole genome shotgun (WGS) entry which is preliminary data.</text>
</comment>
<proteinExistence type="predicted"/>
<feature type="region of interest" description="Disordered" evidence="1">
    <location>
        <begin position="1"/>
        <end position="53"/>
    </location>
</feature>